<evidence type="ECO:0000313" key="2">
    <source>
        <dbReference type="Proteomes" id="UP001283361"/>
    </source>
</evidence>
<evidence type="ECO:0000313" key="1">
    <source>
        <dbReference type="EMBL" id="KAK3731569.1"/>
    </source>
</evidence>
<protein>
    <submittedName>
        <fullName evidence="1">Uncharacterized protein</fullName>
    </submittedName>
</protein>
<sequence>MVNREHYDCQVVFSNQLDSHRSGLKQVERSRLPTTNPARTVWKMAKQNSLTASTATRTLSPNPIPSQHSCERNILEKVRKLNLLTHGDSLASNWPKSKVFYFGPVFEMKGLRATRLAVLYPYPLFGMRCLPL</sequence>
<name>A0AAE0Y3Q0_9GAST</name>
<proteinExistence type="predicted"/>
<gene>
    <name evidence="1" type="ORF">RRG08_007648</name>
</gene>
<organism evidence="1 2">
    <name type="scientific">Elysia crispata</name>
    <name type="common">lettuce slug</name>
    <dbReference type="NCBI Taxonomy" id="231223"/>
    <lineage>
        <taxon>Eukaryota</taxon>
        <taxon>Metazoa</taxon>
        <taxon>Spiralia</taxon>
        <taxon>Lophotrochozoa</taxon>
        <taxon>Mollusca</taxon>
        <taxon>Gastropoda</taxon>
        <taxon>Heterobranchia</taxon>
        <taxon>Euthyneura</taxon>
        <taxon>Panpulmonata</taxon>
        <taxon>Sacoglossa</taxon>
        <taxon>Placobranchoidea</taxon>
        <taxon>Plakobranchidae</taxon>
        <taxon>Elysia</taxon>
    </lineage>
</organism>
<accession>A0AAE0Y3Q0</accession>
<dbReference type="AlphaFoldDB" id="A0AAE0Y3Q0"/>
<dbReference type="Proteomes" id="UP001283361">
    <property type="component" value="Unassembled WGS sequence"/>
</dbReference>
<dbReference type="EMBL" id="JAWDGP010006995">
    <property type="protein sequence ID" value="KAK3731569.1"/>
    <property type="molecule type" value="Genomic_DNA"/>
</dbReference>
<comment type="caution">
    <text evidence="1">The sequence shown here is derived from an EMBL/GenBank/DDBJ whole genome shotgun (WGS) entry which is preliminary data.</text>
</comment>
<reference evidence="1" key="1">
    <citation type="journal article" date="2023" name="G3 (Bethesda)">
        <title>A reference genome for the long-term kleptoplast-retaining sea slug Elysia crispata morphotype clarki.</title>
        <authorList>
            <person name="Eastman K.E."/>
            <person name="Pendleton A.L."/>
            <person name="Shaikh M.A."/>
            <person name="Suttiyut T."/>
            <person name="Ogas R."/>
            <person name="Tomko P."/>
            <person name="Gavelis G."/>
            <person name="Widhalm J.R."/>
            <person name="Wisecaver J.H."/>
        </authorList>
    </citation>
    <scope>NUCLEOTIDE SEQUENCE</scope>
    <source>
        <strain evidence="1">ECLA1</strain>
    </source>
</reference>
<keyword evidence="2" id="KW-1185">Reference proteome</keyword>